<organism evidence="2 3">
    <name type="scientific">Desulfamplus magnetovallimortis</name>
    <dbReference type="NCBI Taxonomy" id="1246637"/>
    <lineage>
        <taxon>Bacteria</taxon>
        <taxon>Pseudomonadati</taxon>
        <taxon>Thermodesulfobacteriota</taxon>
        <taxon>Desulfobacteria</taxon>
        <taxon>Desulfobacterales</taxon>
        <taxon>Desulfobacteraceae</taxon>
        <taxon>Desulfamplus</taxon>
    </lineage>
</organism>
<dbReference type="SUPFAM" id="SSF52980">
    <property type="entry name" value="Restriction endonuclease-like"/>
    <property type="match status" value="1"/>
</dbReference>
<evidence type="ECO:0000313" key="3">
    <source>
        <dbReference type="Proteomes" id="UP000191931"/>
    </source>
</evidence>
<dbReference type="InterPro" id="IPR012296">
    <property type="entry name" value="Nuclease_put_TT1808"/>
</dbReference>
<name>A0A1W1HE50_9BACT</name>
<dbReference type="PANTHER" id="PTHR36558:SF1">
    <property type="entry name" value="RESTRICTION ENDONUCLEASE DOMAIN-CONTAINING PROTEIN-RELATED"/>
    <property type="match status" value="1"/>
</dbReference>
<dbReference type="InterPro" id="IPR008538">
    <property type="entry name" value="Uma2"/>
</dbReference>
<dbReference type="EMBL" id="FWEV01000155">
    <property type="protein sequence ID" value="SLM30713.1"/>
    <property type="molecule type" value="Genomic_DNA"/>
</dbReference>
<reference evidence="2" key="1">
    <citation type="submission" date="2017-03" db="EMBL/GenBank/DDBJ databases">
        <authorList>
            <person name="Afonso C.L."/>
            <person name="Miller P.J."/>
            <person name="Scott M.A."/>
            <person name="Spackman E."/>
            <person name="Goraichik I."/>
            <person name="Dimitrov K.M."/>
            <person name="Suarez D.L."/>
            <person name="Swayne D.E."/>
        </authorList>
    </citation>
    <scope>NUCLEOTIDE SEQUENCE [LARGE SCALE GENOMIC DNA]</scope>
    <source>
        <strain evidence="2">PRJEB14757</strain>
    </source>
</reference>
<dbReference type="CDD" id="cd06260">
    <property type="entry name" value="DUF820-like"/>
    <property type="match status" value="1"/>
</dbReference>
<dbReference type="AlphaFoldDB" id="A0A1W1HE50"/>
<dbReference type="Pfam" id="PF05685">
    <property type="entry name" value="Uma2"/>
    <property type="match status" value="1"/>
</dbReference>
<feature type="domain" description="Putative restriction endonuclease" evidence="1">
    <location>
        <begin position="12"/>
        <end position="174"/>
    </location>
</feature>
<dbReference type="PANTHER" id="PTHR36558">
    <property type="entry name" value="GLR1098 PROTEIN"/>
    <property type="match status" value="1"/>
</dbReference>
<dbReference type="Proteomes" id="UP000191931">
    <property type="component" value="Unassembled WGS sequence"/>
</dbReference>
<dbReference type="OrthoDB" id="5503005at2"/>
<sequence>MAQPSSKIISPEEYFYSEETSDVKNEYFHGEIFAMTGASLAHNIIASNTIIELGMALQGSECTVFTSDMKVEIDPAHHYTYPDISVVCGGIKLIPNRNDVITNPVVIIEILSQSTMDYDRGSKFTAYRNIDTLRDYILINQYKYHVEYFSKNDSNAKWHLNEYKQKEDTINIQSIDTRLTLKQIYNKI</sequence>
<gene>
    <name evidence="2" type="ORF">MTBBW1_2380037</name>
</gene>
<evidence type="ECO:0000259" key="1">
    <source>
        <dbReference type="Pfam" id="PF05685"/>
    </source>
</evidence>
<dbReference type="STRING" id="1246637.MTBBW1_2380037"/>
<dbReference type="Gene3D" id="3.90.1570.10">
    <property type="entry name" value="tt1808, chain A"/>
    <property type="match status" value="1"/>
</dbReference>
<keyword evidence="3" id="KW-1185">Reference proteome</keyword>
<protein>
    <recommendedName>
        <fullName evidence="1">Putative restriction endonuclease domain-containing protein</fullName>
    </recommendedName>
</protein>
<accession>A0A1W1HE50</accession>
<dbReference type="InterPro" id="IPR011335">
    <property type="entry name" value="Restrct_endonuc-II-like"/>
</dbReference>
<proteinExistence type="predicted"/>
<evidence type="ECO:0000313" key="2">
    <source>
        <dbReference type="EMBL" id="SLM30713.1"/>
    </source>
</evidence>
<dbReference type="RefSeq" id="WP_080809139.1">
    <property type="nucleotide sequence ID" value="NZ_LT828564.1"/>
</dbReference>